<dbReference type="Proteomes" id="UP001342631">
    <property type="component" value="Unassembled WGS sequence"/>
</dbReference>
<organism evidence="1 2">
    <name type="scientific">Corallococcus caeni</name>
    <dbReference type="NCBI Taxonomy" id="3082388"/>
    <lineage>
        <taxon>Bacteria</taxon>
        <taxon>Pseudomonadati</taxon>
        <taxon>Myxococcota</taxon>
        <taxon>Myxococcia</taxon>
        <taxon>Myxococcales</taxon>
        <taxon>Cystobacterineae</taxon>
        <taxon>Myxococcaceae</taxon>
        <taxon>Corallococcus</taxon>
    </lineage>
</organism>
<dbReference type="EMBL" id="BTTX01000004">
    <property type="protein sequence ID" value="GMU08668.1"/>
    <property type="molecule type" value="Genomic_DNA"/>
</dbReference>
<accession>A0ABQ6QZH8</accession>
<protein>
    <submittedName>
        <fullName evidence="1">Uncharacterized protein</fullName>
    </submittedName>
</protein>
<gene>
    <name evidence="1" type="ORF">ASNO1_49210</name>
</gene>
<reference evidence="1 2" key="1">
    <citation type="journal article" date="2024" name="Arch. Microbiol.">
        <title>Corallococcus caeni sp. nov., a novel myxobacterium isolated from activated sludge.</title>
        <authorList>
            <person name="Tomita S."/>
            <person name="Nakai R."/>
            <person name="Kuroda K."/>
            <person name="Kurashita H."/>
            <person name="Hatamoto M."/>
            <person name="Yamaguchi T."/>
            <person name="Narihiro T."/>
        </authorList>
    </citation>
    <scope>NUCLEOTIDE SEQUENCE [LARGE SCALE GENOMIC DNA]</scope>
    <source>
        <strain evidence="1 2">NO1</strain>
    </source>
</reference>
<evidence type="ECO:0000313" key="1">
    <source>
        <dbReference type="EMBL" id="GMU08668.1"/>
    </source>
</evidence>
<proteinExistence type="predicted"/>
<comment type="caution">
    <text evidence="1">The sequence shown here is derived from an EMBL/GenBank/DDBJ whole genome shotgun (WGS) entry which is preliminary data.</text>
</comment>
<evidence type="ECO:0000313" key="2">
    <source>
        <dbReference type="Proteomes" id="UP001342631"/>
    </source>
</evidence>
<name>A0ABQ6QZH8_9BACT</name>
<keyword evidence="2" id="KW-1185">Reference proteome</keyword>
<sequence length="79" mass="8824">MAPKAHPPHARIIEGQCSYAIQHLQARCDLSMTWTTVSVELEQSNPGEKDLFQGYTTKELKCGEETEGCGIKVRCLCQQ</sequence>